<dbReference type="Proteomes" id="UP001324115">
    <property type="component" value="Unassembled WGS sequence"/>
</dbReference>
<evidence type="ECO:0000313" key="2">
    <source>
        <dbReference type="Proteomes" id="UP001324115"/>
    </source>
</evidence>
<gene>
    <name evidence="1" type="ORF">RGQ29_005378</name>
</gene>
<name>A0AAN7E4E9_QUERU</name>
<keyword evidence="2" id="KW-1185">Reference proteome</keyword>
<accession>A0AAN7E4E9</accession>
<sequence>MSLRLIFDESSVEYGGNMPLLDTFRILDGGVRKLDISYDEFIWTTNEFEPKHEAIVKEFY</sequence>
<proteinExistence type="predicted"/>
<protein>
    <submittedName>
        <fullName evidence="1">Uncharacterized protein</fullName>
    </submittedName>
</protein>
<comment type="caution">
    <text evidence="1">The sequence shown here is derived from an EMBL/GenBank/DDBJ whole genome shotgun (WGS) entry which is preliminary data.</text>
</comment>
<organism evidence="1 2">
    <name type="scientific">Quercus rubra</name>
    <name type="common">Northern red oak</name>
    <name type="synonym">Quercus borealis</name>
    <dbReference type="NCBI Taxonomy" id="3512"/>
    <lineage>
        <taxon>Eukaryota</taxon>
        <taxon>Viridiplantae</taxon>
        <taxon>Streptophyta</taxon>
        <taxon>Embryophyta</taxon>
        <taxon>Tracheophyta</taxon>
        <taxon>Spermatophyta</taxon>
        <taxon>Magnoliopsida</taxon>
        <taxon>eudicotyledons</taxon>
        <taxon>Gunneridae</taxon>
        <taxon>Pentapetalae</taxon>
        <taxon>rosids</taxon>
        <taxon>fabids</taxon>
        <taxon>Fagales</taxon>
        <taxon>Fagaceae</taxon>
        <taxon>Quercus</taxon>
    </lineage>
</organism>
<dbReference type="AlphaFoldDB" id="A0AAN7E4E9"/>
<reference evidence="1 2" key="1">
    <citation type="journal article" date="2023" name="G3 (Bethesda)">
        <title>A haplotype-resolved chromosome-scale genome for Quercus rubra L. provides insights into the genetics of adaptive traits for red oak species.</title>
        <authorList>
            <person name="Kapoor B."/>
            <person name="Jenkins J."/>
            <person name="Schmutz J."/>
            <person name="Zhebentyayeva T."/>
            <person name="Kuelheim C."/>
            <person name="Coggeshall M."/>
            <person name="Heim C."/>
            <person name="Lasky J.R."/>
            <person name="Leites L."/>
            <person name="Islam-Faridi N."/>
            <person name="Romero-Severson J."/>
            <person name="DeLeo V.L."/>
            <person name="Lucas S.M."/>
            <person name="Lazic D."/>
            <person name="Gailing O."/>
            <person name="Carlson J."/>
            <person name="Staton M."/>
        </authorList>
    </citation>
    <scope>NUCLEOTIDE SEQUENCE [LARGE SCALE GENOMIC DNA]</scope>
    <source>
        <strain evidence="1">Pseudo-F2</strain>
    </source>
</reference>
<dbReference type="EMBL" id="JAXUIC010000011">
    <property type="protein sequence ID" value="KAK4562872.1"/>
    <property type="molecule type" value="Genomic_DNA"/>
</dbReference>
<evidence type="ECO:0000313" key="1">
    <source>
        <dbReference type="EMBL" id="KAK4562872.1"/>
    </source>
</evidence>